<reference evidence="3" key="1">
    <citation type="journal article" date="2015" name="Nature">
        <title>Complex archaea that bridge the gap between prokaryotes and eukaryotes.</title>
        <authorList>
            <person name="Spang A."/>
            <person name="Saw J.H."/>
            <person name="Jorgensen S.L."/>
            <person name="Zaremba-Niedzwiedzka K."/>
            <person name="Martijn J."/>
            <person name="Lind A.E."/>
            <person name="van Eijk R."/>
            <person name="Schleper C."/>
            <person name="Guy L."/>
            <person name="Ettema T.J."/>
        </authorList>
    </citation>
    <scope>NUCLEOTIDE SEQUENCE</scope>
</reference>
<protein>
    <recommendedName>
        <fullName evidence="2">Periplasmic copper-binding protein NosD beta helix domain-containing protein</fullName>
    </recommendedName>
</protein>
<gene>
    <name evidence="3" type="ORF">LCGC14_2842170</name>
</gene>
<accession>A0A0F8YAX3</accession>
<dbReference type="Gene3D" id="2.160.20.10">
    <property type="entry name" value="Single-stranded right-handed beta-helix, Pectin lyase-like"/>
    <property type="match status" value="1"/>
</dbReference>
<dbReference type="InterPro" id="IPR006626">
    <property type="entry name" value="PbH1"/>
</dbReference>
<dbReference type="NCBIfam" id="TIGR03804">
    <property type="entry name" value="para_beta_helix"/>
    <property type="match status" value="3"/>
</dbReference>
<keyword evidence="1" id="KW-0472">Membrane</keyword>
<evidence type="ECO:0000313" key="3">
    <source>
        <dbReference type="EMBL" id="KKK78577.1"/>
    </source>
</evidence>
<sequence length="330" mass="36120">MVKIMKSNTKSKIIILITLVSLFTLSPKITKNLSSSGSINNSRNNGYIINLDKENLKISALSGPIFIDNNWSAAKAAGICTGEGTYSNPYVLEDLVIEGNHSGSGIQISNSTVYFKIENCIIYNFSNGILLYYANNGTLNENNFSNNTFGIHINHSDNNTVIGNIADGNSNSGIFLDNSSKHLISGNIADGNSKRGIFLDNSSNHLISGNIISRNVEIGIHIQDSTNNSIYENFFIDNGLENAWDDELSNHWDNGMIGNYWSDYSGIDANDDGIGDTPYDIPGVEGVQDNFPIWDDGPDLQIPGYNLLFFLGILSVVVIILSKKLKKSKF</sequence>
<evidence type="ECO:0000256" key="1">
    <source>
        <dbReference type="SAM" id="Phobius"/>
    </source>
</evidence>
<proteinExistence type="predicted"/>
<dbReference type="InterPro" id="IPR022441">
    <property type="entry name" value="Para_beta_helix_rpt-2"/>
</dbReference>
<dbReference type="InterPro" id="IPR007742">
    <property type="entry name" value="NosD_dom"/>
</dbReference>
<comment type="caution">
    <text evidence="3">The sequence shown here is derived from an EMBL/GenBank/DDBJ whole genome shotgun (WGS) entry which is preliminary data.</text>
</comment>
<feature type="domain" description="Periplasmic copper-binding protein NosD beta helix" evidence="2">
    <location>
        <begin position="155"/>
        <end position="266"/>
    </location>
</feature>
<dbReference type="SUPFAM" id="SSF51126">
    <property type="entry name" value="Pectin lyase-like"/>
    <property type="match status" value="1"/>
</dbReference>
<evidence type="ECO:0000259" key="2">
    <source>
        <dbReference type="Pfam" id="PF05048"/>
    </source>
</evidence>
<keyword evidence="1" id="KW-0812">Transmembrane</keyword>
<dbReference type="InterPro" id="IPR011050">
    <property type="entry name" value="Pectin_lyase_fold/virulence"/>
</dbReference>
<name>A0A0F8YAX3_9ZZZZ</name>
<organism evidence="3">
    <name type="scientific">marine sediment metagenome</name>
    <dbReference type="NCBI Taxonomy" id="412755"/>
    <lineage>
        <taxon>unclassified sequences</taxon>
        <taxon>metagenomes</taxon>
        <taxon>ecological metagenomes</taxon>
    </lineage>
</organism>
<dbReference type="InterPro" id="IPR012334">
    <property type="entry name" value="Pectin_lyas_fold"/>
</dbReference>
<dbReference type="EMBL" id="LAZR01054431">
    <property type="protein sequence ID" value="KKK78577.1"/>
    <property type="molecule type" value="Genomic_DNA"/>
</dbReference>
<feature type="transmembrane region" description="Helical" evidence="1">
    <location>
        <begin position="302"/>
        <end position="321"/>
    </location>
</feature>
<dbReference type="AlphaFoldDB" id="A0A0F8YAX3"/>
<dbReference type="Pfam" id="PF05048">
    <property type="entry name" value="NosD"/>
    <property type="match status" value="1"/>
</dbReference>
<keyword evidence="1" id="KW-1133">Transmembrane helix</keyword>
<dbReference type="SMART" id="SM00710">
    <property type="entry name" value="PbH1"/>
    <property type="match status" value="6"/>
</dbReference>